<dbReference type="EMBL" id="VUOA01000027">
    <property type="protein sequence ID" value="KAA2236442.1"/>
    <property type="molecule type" value="Genomic_DNA"/>
</dbReference>
<comment type="caution">
    <text evidence="1">The sequence shown here is derived from an EMBL/GenBank/DDBJ whole genome shotgun (WGS) entry which is preliminary data.</text>
</comment>
<protein>
    <submittedName>
        <fullName evidence="1">Uncharacterized protein</fullName>
    </submittedName>
</protein>
<evidence type="ECO:0000313" key="1">
    <source>
        <dbReference type="EMBL" id="KAA2236442.1"/>
    </source>
</evidence>
<dbReference type="Proteomes" id="UP000323142">
    <property type="component" value="Unassembled WGS sequence"/>
</dbReference>
<accession>A0A5B2VDF4</accession>
<name>A0A5B2VDF4_9HYPH</name>
<organism evidence="1 2">
    <name type="scientific">Salinarimonas soli</name>
    <dbReference type="NCBI Taxonomy" id="1638099"/>
    <lineage>
        <taxon>Bacteria</taxon>
        <taxon>Pseudomonadati</taxon>
        <taxon>Pseudomonadota</taxon>
        <taxon>Alphaproteobacteria</taxon>
        <taxon>Hyphomicrobiales</taxon>
        <taxon>Salinarimonadaceae</taxon>
        <taxon>Salinarimonas</taxon>
    </lineage>
</organism>
<reference evidence="1 2" key="1">
    <citation type="submission" date="2019-09" db="EMBL/GenBank/DDBJ databases">
        <title>Salinarimonas rosea gen. nov., sp. nov., a new member of the a-2 subgroup of the Proteobacteria.</title>
        <authorList>
            <person name="Liu J."/>
        </authorList>
    </citation>
    <scope>NUCLEOTIDE SEQUENCE [LARGE SCALE GENOMIC DNA]</scope>
    <source>
        <strain evidence="1 2">BN140002</strain>
    </source>
</reference>
<sequence>MQQLFNLAVKGNMAAMRLLIGLVDNDNIPGAPCPQDGPETPAEPGDEAIIARFLARRGGGTDVEGDTREGDDE</sequence>
<reference evidence="1 2" key="2">
    <citation type="submission" date="2019-09" db="EMBL/GenBank/DDBJ databases">
        <authorList>
            <person name="Jin C."/>
        </authorList>
    </citation>
    <scope>NUCLEOTIDE SEQUENCE [LARGE SCALE GENOMIC DNA]</scope>
    <source>
        <strain evidence="1 2">BN140002</strain>
    </source>
</reference>
<evidence type="ECO:0000313" key="2">
    <source>
        <dbReference type="Proteomes" id="UP000323142"/>
    </source>
</evidence>
<proteinExistence type="predicted"/>
<gene>
    <name evidence="1" type="ORF">F0L46_14970</name>
</gene>
<keyword evidence="2" id="KW-1185">Reference proteome</keyword>
<dbReference type="AlphaFoldDB" id="A0A5B2VDF4"/>